<protein>
    <recommendedName>
        <fullName evidence="3">F-box domain-containing protein</fullName>
    </recommendedName>
</protein>
<reference evidence="1" key="1">
    <citation type="submission" date="2020-12" db="EMBL/GenBank/DDBJ databases">
        <title>Metabolic potential, ecology and presence of endohyphal bacteria is reflected in genomic diversity of Mucoromycotina.</title>
        <authorList>
            <person name="Muszewska A."/>
            <person name="Okrasinska A."/>
            <person name="Steczkiewicz K."/>
            <person name="Drgas O."/>
            <person name="Orlowska M."/>
            <person name="Perlinska-Lenart U."/>
            <person name="Aleksandrzak-Piekarczyk T."/>
            <person name="Szatraj K."/>
            <person name="Zielenkiewicz U."/>
            <person name="Pilsyk S."/>
            <person name="Malc E."/>
            <person name="Mieczkowski P."/>
            <person name="Kruszewska J.S."/>
            <person name="Biernat P."/>
            <person name="Pawlowska J."/>
        </authorList>
    </citation>
    <scope>NUCLEOTIDE SEQUENCE</scope>
    <source>
        <strain evidence="1">WA0000067209</strain>
    </source>
</reference>
<gene>
    <name evidence="1" type="ORF">INT43_004530</name>
</gene>
<dbReference type="SUPFAM" id="SSF81383">
    <property type="entry name" value="F-box domain"/>
    <property type="match status" value="1"/>
</dbReference>
<organism evidence="1 2">
    <name type="scientific">Mortierella isabellina</name>
    <name type="common">Filamentous fungus</name>
    <name type="synonym">Umbelopsis isabellina</name>
    <dbReference type="NCBI Taxonomy" id="91625"/>
    <lineage>
        <taxon>Eukaryota</taxon>
        <taxon>Fungi</taxon>
        <taxon>Fungi incertae sedis</taxon>
        <taxon>Mucoromycota</taxon>
        <taxon>Mucoromycotina</taxon>
        <taxon>Umbelopsidomycetes</taxon>
        <taxon>Umbelopsidales</taxon>
        <taxon>Umbelopsidaceae</taxon>
        <taxon>Umbelopsis</taxon>
    </lineage>
</organism>
<dbReference type="Proteomes" id="UP000654370">
    <property type="component" value="Unassembled WGS sequence"/>
</dbReference>
<evidence type="ECO:0000313" key="2">
    <source>
        <dbReference type="Proteomes" id="UP000654370"/>
    </source>
</evidence>
<name>A0A8H7PFT3_MORIS</name>
<keyword evidence="2" id="KW-1185">Reference proteome</keyword>
<accession>A0A8H7PFT3</accession>
<dbReference type="AlphaFoldDB" id="A0A8H7PFT3"/>
<evidence type="ECO:0000313" key="1">
    <source>
        <dbReference type="EMBL" id="KAG2173157.1"/>
    </source>
</evidence>
<comment type="caution">
    <text evidence="1">The sequence shown here is derived from an EMBL/GenBank/DDBJ whole genome shotgun (WGS) entry which is preliminary data.</text>
</comment>
<sequence>MSGLWESLSVELRLRIAQYLTAQELQIASSSCKLLYQFFANQDIWENAYTSLLNGYPKTNFSITRLVRDVKRLDFVQSEVVSAVQQKTYIFEPAGHIPLYDSTFITALESHLGAVLPIDFVIFLLNFAHQITFQTGKDEHLQKALLASGRIFEDRWNWQEAIDEIYFAEYDENGYRTSDDRDGLLTSSSRSYMNEMTIACFSLLYSIYDGDEKAYIGLILDADQTLEDDIPRKIDEPELQVDFESMKRGVGKVVYNLFSKSGNVYKLNAIAESFTDYLVHWGSVVIIIGQIPSIDQDGYEDIKRRLPRHPKSLSSVLLPQYHGWSVAKASHGQILINPQEPQREDALSFHICIGQPKCQINIETYGVQQQMIDAWADLTPFERQISDSPMPRVDRVRQHTSHIRTLFDTLKSRLPVALHYNREWRGRISLCYYKCFLEHLQALDLDAYKYNLEELSNFELELRKELNNIRHMTIDHRRIALGWAVNLDAIADLNIDWSEV</sequence>
<dbReference type="OrthoDB" id="10542626at2759"/>
<dbReference type="EMBL" id="JAEPQZ010000015">
    <property type="protein sequence ID" value="KAG2173157.1"/>
    <property type="molecule type" value="Genomic_DNA"/>
</dbReference>
<dbReference type="InterPro" id="IPR036047">
    <property type="entry name" value="F-box-like_dom_sf"/>
</dbReference>
<proteinExistence type="predicted"/>
<evidence type="ECO:0008006" key="3">
    <source>
        <dbReference type="Google" id="ProtNLM"/>
    </source>
</evidence>